<name>A0A2T4JY87_9RHOB</name>
<dbReference type="CDD" id="cd04301">
    <property type="entry name" value="NAT_SF"/>
    <property type="match status" value="1"/>
</dbReference>
<dbReference type="OrthoDB" id="5459937at2"/>
<keyword evidence="1 4" id="KW-0808">Transferase</keyword>
<organism evidence="4 5">
    <name type="scientific">Cereibacter changlensis JA139</name>
    <dbReference type="NCBI Taxonomy" id="1188249"/>
    <lineage>
        <taxon>Bacteria</taxon>
        <taxon>Pseudomonadati</taxon>
        <taxon>Pseudomonadota</taxon>
        <taxon>Alphaproteobacteria</taxon>
        <taxon>Rhodobacterales</taxon>
        <taxon>Paracoccaceae</taxon>
        <taxon>Cereibacter</taxon>
    </lineage>
</organism>
<dbReference type="PROSITE" id="PS51186">
    <property type="entry name" value="GNAT"/>
    <property type="match status" value="1"/>
</dbReference>
<evidence type="ECO:0000313" key="4">
    <source>
        <dbReference type="EMBL" id="PTE22878.1"/>
    </source>
</evidence>
<evidence type="ECO:0000313" key="5">
    <source>
        <dbReference type="Proteomes" id="UP000241010"/>
    </source>
</evidence>
<keyword evidence="2" id="KW-0012">Acyltransferase</keyword>
<dbReference type="InterPro" id="IPR016181">
    <property type="entry name" value="Acyl_CoA_acyltransferase"/>
</dbReference>
<dbReference type="Gene3D" id="3.40.630.30">
    <property type="match status" value="1"/>
</dbReference>
<feature type="domain" description="N-acetyltransferase" evidence="3">
    <location>
        <begin position="1"/>
        <end position="162"/>
    </location>
</feature>
<comment type="caution">
    <text evidence="4">The sequence shown here is derived from an EMBL/GenBank/DDBJ whole genome shotgun (WGS) entry which is preliminary data.</text>
</comment>
<dbReference type="Proteomes" id="UP000241010">
    <property type="component" value="Unassembled WGS sequence"/>
</dbReference>
<dbReference type="Pfam" id="PF00583">
    <property type="entry name" value="Acetyltransf_1"/>
    <property type="match status" value="1"/>
</dbReference>
<dbReference type="PANTHER" id="PTHR43072:SF23">
    <property type="entry name" value="UPF0039 PROTEIN C11D3.02C"/>
    <property type="match status" value="1"/>
</dbReference>
<dbReference type="InterPro" id="IPR000182">
    <property type="entry name" value="GNAT_dom"/>
</dbReference>
<dbReference type="AlphaFoldDB" id="A0A2T4JY87"/>
<dbReference type="GO" id="GO:0016747">
    <property type="term" value="F:acyltransferase activity, transferring groups other than amino-acyl groups"/>
    <property type="evidence" value="ECO:0007669"/>
    <property type="project" value="InterPro"/>
</dbReference>
<evidence type="ECO:0000259" key="3">
    <source>
        <dbReference type="PROSITE" id="PS51186"/>
    </source>
</evidence>
<proteinExistence type="predicted"/>
<protein>
    <submittedName>
        <fullName evidence="4">GNAT family N-acetyltransferase</fullName>
    </submittedName>
</protein>
<dbReference type="SUPFAM" id="SSF55729">
    <property type="entry name" value="Acyl-CoA N-acyltransferases (Nat)"/>
    <property type="match status" value="1"/>
</dbReference>
<gene>
    <name evidence="4" type="ORF">C5F48_04775</name>
</gene>
<reference evidence="4 5" key="1">
    <citation type="submission" date="2018-03" db="EMBL/GenBank/DDBJ databases">
        <title>Cereibacter changlensis.</title>
        <authorList>
            <person name="Meyer T.E."/>
            <person name="Miller S."/>
            <person name="Lodha T."/>
            <person name="Gandham S."/>
            <person name="Chintalapati S."/>
            <person name="Chintalapati V.R."/>
        </authorList>
    </citation>
    <scope>NUCLEOTIDE SEQUENCE [LARGE SCALE GENOMIC DNA]</scope>
    <source>
        <strain evidence="4 5">JA139</strain>
    </source>
</reference>
<accession>A0A2T4JY87</accession>
<dbReference type="PANTHER" id="PTHR43072">
    <property type="entry name" value="N-ACETYLTRANSFERASE"/>
    <property type="match status" value="1"/>
</dbReference>
<sequence>MIRPATNRDAAAILAIWNPMIRDTLVTFNAAEKTEAELCALIAERNAAGHRFLVAEEAGEILGFASYSQFRGGIGYRRTMEHTILLGPAARGRGIGRALMTAVEDHARAAGAHSIFAGVSGGNPEGRAFHAAMGYREVAVLPEVGFKFGRIHDLVLMQKILS</sequence>
<keyword evidence="5" id="KW-1185">Reference proteome</keyword>
<evidence type="ECO:0000256" key="1">
    <source>
        <dbReference type="ARBA" id="ARBA00022679"/>
    </source>
</evidence>
<dbReference type="EMBL" id="PZKG01000013">
    <property type="protein sequence ID" value="PTE22878.1"/>
    <property type="molecule type" value="Genomic_DNA"/>
</dbReference>
<evidence type="ECO:0000256" key="2">
    <source>
        <dbReference type="ARBA" id="ARBA00023315"/>
    </source>
</evidence>
<dbReference type="RefSeq" id="WP_107662770.1">
    <property type="nucleotide sequence ID" value="NZ_PZKG01000013.1"/>
</dbReference>